<evidence type="ECO:0000313" key="1">
    <source>
        <dbReference type="EMBL" id="CAI9753372.1"/>
    </source>
</evidence>
<sequence length="139" mass="15357">MVAFLNPNQGSELAVPSRFEDFPSSPTCPLSPNNSLQDRENKNNCMVLSSYCITRYTKQDKELDELSASVQRIGGVGLTIHDELTAQLDDSLQNSLLYVMAESYGGKYAIRAAKLRLKFVGSVPSEKDVIVVVEVQSRI</sequence>
<dbReference type="InterPro" id="IPR018202">
    <property type="entry name" value="Ser_caboxypep_ser_AS"/>
</dbReference>
<dbReference type="SUPFAM" id="SSF58038">
    <property type="entry name" value="SNARE fusion complex"/>
    <property type="match status" value="1"/>
</dbReference>
<accession>A0AAD2DGC3</accession>
<proteinExistence type="predicted"/>
<evidence type="ECO:0000313" key="2">
    <source>
        <dbReference type="Proteomes" id="UP000834106"/>
    </source>
</evidence>
<dbReference type="CDD" id="cd15841">
    <property type="entry name" value="SNARE_Qc"/>
    <property type="match status" value="1"/>
</dbReference>
<dbReference type="AlphaFoldDB" id="A0AAD2DGC3"/>
<keyword evidence="2" id="KW-1185">Reference proteome</keyword>
<gene>
    <name evidence="1" type="ORF">FPE_LOCUS803</name>
</gene>
<reference evidence="1" key="1">
    <citation type="submission" date="2023-05" db="EMBL/GenBank/DDBJ databases">
        <authorList>
            <person name="Huff M."/>
        </authorList>
    </citation>
    <scope>NUCLEOTIDE SEQUENCE</scope>
</reference>
<dbReference type="Proteomes" id="UP000834106">
    <property type="component" value="Chromosome 1"/>
</dbReference>
<dbReference type="EMBL" id="OU503036">
    <property type="protein sequence ID" value="CAI9753372.1"/>
    <property type="molecule type" value="Genomic_DNA"/>
</dbReference>
<protein>
    <submittedName>
        <fullName evidence="1">Uncharacterized protein</fullName>
    </submittedName>
</protein>
<name>A0AAD2DGC3_9LAMI</name>
<dbReference type="PROSITE" id="PS00131">
    <property type="entry name" value="CARBOXYPEPT_SER_SER"/>
    <property type="match status" value="1"/>
</dbReference>
<dbReference type="Gene3D" id="1.20.5.110">
    <property type="match status" value="1"/>
</dbReference>
<dbReference type="GO" id="GO:0004185">
    <property type="term" value="F:serine-type carboxypeptidase activity"/>
    <property type="evidence" value="ECO:0007669"/>
    <property type="project" value="InterPro"/>
</dbReference>
<organism evidence="1 2">
    <name type="scientific">Fraxinus pennsylvanica</name>
    <dbReference type="NCBI Taxonomy" id="56036"/>
    <lineage>
        <taxon>Eukaryota</taxon>
        <taxon>Viridiplantae</taxon>
        <taxon>Streptophyta</taxon>
        <taxon>Embryophyta</taxon>
        <taxon>Tracheophyta</taxon>
        <taxon>Spermatophyta</taxon>
        <taxon>Magnoliopsida</taxon>
        <taxon>eudicotyledons</taxon>
        <taxon>Gunneridae</taxon>
        <taxon>Pentapetalae</taxon>
        <taxon>asterids</taxon>
        <taxon>lamiids</taxon>
        <taxon>Lamiales</taxon>
        <taxon>Oleaceae</taxon>
        <taxon>Oleeae</taxon>
        <taxon>Fraxinus</taxon>
    </lineage>
</organism>